<dbReference type="Proteomes" id="UP001596137">
    <property type="component" value="Unassembled WGS sequence"/>
</dbReference>
<dbReference type="Pfam" id="PF03551">
    <property type="entry name" value="PadR"/>
    <property type="match status" value="1"/>
</dbReference>
<evidence type="ECO:0000313" key="4">
    <source>
        <dbReference type="Proteomes" id="UP001596137"/>
    </source>
</evidence>
<keyword evidence="4" id="KW-1185">Reference proteome</keyword>
<dbReference type="PANTHER" id="PTHR43252">
    <property type="entry name" value="TRANSCRIPTIONAL REGULATOR YQJI"/>
    <property type="match status" value="1"/>
</dbReference>
<dbReference type="InterPro" id="IPR036390">
    <property type="entry name" value="WH_DNA-bd_sf"/>
</dbReference>
<dbReference type="Gene3D" id="1.10.10.10">
    <property type="entry name" value="Winged helix-like DNA-binding domain superfamily/Winged helix DNA-binding domain"/>
    <property type="match status" value="1"/>
</dbReference>
<dbReference type="RefSeq" id="WP_380757515.1">
    <property type="nucleotide sequence ID" value="NZ_JBHSRF010000043.1"/>
</dbReference>
<dbReference type="Gene3D" id="1.20.5.320">
    <property type="entry name" value="6-Phosphogluconate Dehydrogenase, domain 3"/>
    <property type="match status" value="1"/>
</dbReference>
<dbReference type="InterPro" id="IPR005149">
    <property type="entry name" value="Tscrpt_reg_PadR_N"/>
</dbReference>
<evidence type="ECO:0000259" key="2">
    <source>
        <dbReference type="Pfam" id="PF03551"/>
    </source>
</evidence>
<evidence type="ECO:0000313" key="3">
    <source>
        <dbReference type="EMBL" id="MFC6084445.1"/>
    </source>
</evidence>
<dbReference type="CDD" id="cd00090">
    <property type="entry name" value="HTH_ARSR"/>
    <property type="match status" value="1"/>
</dbReference>
<dbReference type="SUPFAM" id="SSF46785">
    <property type="entry name" value="Winged helix' DNA-binding domain"/>
    <property type="match status" value="1"/>
</dbReference>
<dbReference type="InterPro" id="IPR036388">
    <property type="entry name" value="WH-like_DNA-bd_sf"/>
</dbReference>
<feature type="compositionally biased region" description="Pro residues" evidence="1">
    <location>
        <begin position="31"/>
        <end position="47"/>
    </location>
</feature>
<feature type="domain" description="Transcription regulator PadR N-terminal" evidence="2">
    <location>
        <begin position="64"/>
        <end position="132"/>
    </location>
</feature>
<comment type="caution">
    <text evidence="3">The sequence shown here is derived from an EMBL/GenBank/DDBJ whole genome shotgun (WGS) entry which is preliminary data.</text>
</comment>
<feature type="compositionally biased region" description="Pro residues" evidence="1">
    <location>
        <begin position="11"/>
        <end position="21"/>
    </location>
</feature>
<protein>
    <submittedName>
        <fullName evidence="3">PadR family transcriptional regulator</fullName>
    </submittedName>
</protein>
<reference evidence="4" key="1">
    <citation type="journal article" date="2019" name="Int. J. Syst. Evol. Microbiol.">
        <title>The Global Catalogue of Microorganisms (GCM) 10K type strain sequencing project: providing services to taxonomists for standard genome sequencing and annotation.</title>
        <authorList>
            <consortium name="The Broad Institute Genomics Platform"/>
            <consortium name="The Broad Institute Genome Sequencing Center for Infectious Disease"/>
            <person name="Wu L."/>
            <person name="Ma J."/>
        </authorList>
    </citation>
    <scope>NUCLEOTIDE SEQUENCE [LARGE SCALE GENOMIC DNA]</scope>
    <source>
        <strain evidence="4">JCM 30346</strain>
    </source>
</reference>
<dbReference type="EMBL" id="JBHSRF010000043">
    <property type="protein sequence ID" value="MFC6084445.1"/>
    <property type="molecule type" value="Genomic_DNA"/>
</dbReference>
<accession>A0ABW1NMB0</accession>
<proteinExistence type="predicted"/>
<evidence type="ECO:0000256" key="1">
    <source>
        <dbReference type="SAM" id="MobiDB-lite"/>
    </source>
</evidence>
<organism evidence="3 4">
    <name type="scientific">Sphaerisporangium aureirubrum</name>
    <dbReference type="NCBI Taxonomy" id="1544736"/>
    <lineage>
        <taxon>Bacteria</taxon>
        <taxon>Bacillati</taxon>
        <taxon>Actinomycetota</taxon>
        <taxon>Actinomycetes</taxon>
        <taxon>Streptosporangiales</taxon>
        <taxon>Streptosporangiaceae</taxon>
        <taxon>Sphaerisporangium</taxon>
    </lineage>
</organism>
<gene>
    <name evidence="3" type="ORF">ACFP1K_25030</name>
</gene>
<dbReference type="InterPro" id="IPR011991">
    <property type="entry name" value="ArsR-like_HTH"/>
</dbReference>
<dbReference type="PANTHER" id="PTHR43252:SF2">
    <property type="entry name" value="TRANSCRIPTION REGULATOR, PADR-LIKE FAMILY"/>
    <property type="match status" value="1"/>
</dbReference>
<name>A0ABW1NMB0_9ACTN</name>
<sequence length="217" mass="23607">MSEPRDWLGPPAVPPGPPGPPEAYGYRLWGPPGPPGPAGPPGPPGPPGQHFAPRVRRGDVRAALLALLHEKPRNGYQMIQEIHTRSHGIWRPSPGSVYPALQQLEDEGLVTGEDTAGSRVYRLTEDGRDLLARCSEHIGSPWAEVARTLPEEMMELRMLWGQLNEAFGQLTQVANPRQVAAARDLLKKTRRSIFAILADDGDDDGASNRPDTGKGEK</sequence>
<feature type="region of interest" description="Disordered" evidence="1">
    <location>
        <begin position="1"/>
        <end position="52"/>
    </location>
</feature>